<organism evidence="2 3">
    <name type="scientific">Microbacterium lacus</name>
    <dbReference type="NCBI Taxonomy" id="415217"/>
    <lineage>
        <taxon>Bacteria</taxon>
        <taxon>Bacillati</taxon>
        <taxon>Actinomycetota</taxon>
        <taxon>Actinomycetes</taxon>
        <taxon>Micrococcales</taxon>
        <taxon>Microbacteriaceae</taxon>
        <taxon>Microbacterium</taxon>
    </lineage>
</organism>
<dbReference type="RefSeq" id="WP_344053249.1">
    <property type="nucleotide sequence ID" value="NZ_BAAAPK010000001.1"/>
</dbReference>
<proteinExistence type="predicted"/>
<evidence type="ECO:0000313" key="3">
    <source>
        <dbReference type="Proteomes" id="UP001500596"/>
    </source>
</evidence>
<dbReference type="Proteomes" id="UP001500596">
    <property type="component" value="Unassembled WGS sequence"/>
</dbReference>
<keyword evidence="1" id="KW-0732">Signal</keyword>
<name>A0ABP4SIE1_9MICO</name>
<gene>
    <name evidence="2" type="ORF">GCM10009807_15440</name>
</gene>
<protein>
    <recommendedName>
        <fullName evidence="4">DUF4333 domain-containing protein</fullName>
    </recommendedName>
</protein>
<evidence type="ECO:0000256" key="1">
    <source>
        <dbReference type="SAM" id="SignalP"/>
    </source>
</evidence>
<evidence type="ECO:0008006" key="4">
    <source>
        <dbReference type="Google" id="ProtNLM"/>
    </source>
</evidence>
<sequence>MSGRTRIPFALLAAGVLLLTGCSQVAAIAPVGGDHLAEVRFAAIDVLVASGTELLTAPDCTTESDGAISCTGETLAGEGITVLSPADDPASVTVTVGDVVLYQGSIQEALEKALRPAG</sequence>
<evidence type="ECO:0000313" key="2">
    <source>
        <dbReference type="EMBL" id="GAA1672258.1"/>
    </source>
</evidence>
<keyword evidence="3" id="KW-1185">Reference proteome</keyword>
<accession>A0ABP4SIE1</accession>
<feature type="chain" id="PRO_5046062855" description="DUF4333 domain-containing protein" evidence="1">
    <location>
        <begin position="27"/>
        <end position="118"/>
    </location>
</feature>
<reference evidence="3" key="1">
    <citation type="journal article" date="2019" name="Int. J. Syst. Evol. Microbiol.">
        <title>The Global Catalogue of Microorganisms (GCM) 10K type strain sequencing project: providing services to taxonomists for standard genome sequencing and annotation.</title>
        <authorList>
            <consortium name="The Broad Institute Genomics Platform"/>
            <consortium name="The Broad Institute Genome Sequencing Center for Infectious Disease"/>
            <person name="Wu L."/>
            <person name="Ma J."/>
        </authorList>
    </citation>
    <scope>NUCLEOTIDE SEQUENCE [LARGE SCALE GENOMIC DNA]</scope>
    <source>
        <strain evidence="3">JCM 15575</strain>
    </source>
</reference>
<dbReference type="EMBL" id="BAAAPK010000001">
    <property type="protein sequence ID" value="GAA1672258.1"/>
    <property type="molecule type" value="Genomic_DNA"/>
</dbReference>
<dbReference type="PROSITE" id="PS51257">
    <property type="entry name" value="PROKAR_LIPOPROTEIN"/>
    <property type="match status" value="1"/>
</dbReference>
<comment type="caution">
    <text evidence="2">The sequence shown here is derived from an EMBL/GenBank/DDBJ whole genome shotgun (WGS) entry which is preliminary data.</text>
</comment>
<feature type="signal peptide" evidence="1">
    <location>
        <begin position="1"/>
        <end position="26"/>
    </location>
</feature>